<evidence type="ECO:0000313" key="2">
    <source>
        <dbReference type="Proteomes" id="UP000095649"/>
    </source>
</evidence>
<dbReference type="InterPro" id="IPR006439">
    <property type="entry name" value="HAD-SF_hydro_IA"/>
</dbReference>
<dbReference type="SUPFAM" id="SSF56784">
    <property type="entry name" value="HAD-like"/>
    <property type="match status" value="1"/>
</dbReference>
<dbReference type="Pfam" id="PF13419">
    <property type="entry name" value="HAD_2"/>
    <property type="match status" value="1"/>
</dbReference>
<dbReference type="NCBIfam" id="TIGR01509">
    <property type="entry name" value="HAD-SF-IA-v3"/>
    <property type="match status" value="1"/>
</dbReference>
<protein>
    <submittedName>
        <fullName evidence="1">Phosphorylated carbohydrates phosphatase TM_1254</fullName>
        <ecNumber evidence="1">3.1.3.-</ecNumber>
    </submittedName>
</protein>
<gene>
    <name evidence="1" type="ORF">ERS852582_01852</name>
</gene>
<dbReference type="Gene3D" id="3.40.50.1000">
    <property type="entry name" value="HAD superfamily/HAD-like"/>
    <property type="match status" value="1"/>
</dbReference>
<dbReference type="PANTHER" id="PTHR18901:SF38">
    <property type="entry name" value="PSEUDOURIDINE-5'-PHOSPHATASE"/>
    <property type="match status" value="1"/>
</dbReference>
<dbReference type="CDD" id="cd07505">
    <property type="entry name" value="HAD_BPGM-like"/>
    <property type="match status" value="1"/>
</dbReference>
<accession>A0A173U2M2</accession>
<proteinExistence type="predicted"/>
<dbReference type="PANTHER" id="PTHR18901">
    <property type="entry name" value="2-DEOXYGLUCOSE-6-PHOSPHATE PHOSPHATASE 2"/>
    <property type="match status" value="1"/>
</dbReference>
<dbReference type="Proteomes" id="UP000095649">
    <property type="component" value="Unassembled WGS sequence"/>
</dbReference>
<dbReference type="InterPro" id="IPR023198">
    <property type="entry name" value="PGP-like_dom2"/>
</dbReference>
<dbReference type="InterPro" id="IPR041492">
    <property type="entry name" value="HAD_2"/>
</dbReference>
<dbReference type="RefSeq" id="WP_055186285.1">
    <property type="nucleotide sequence ID" value="NZ_CYXN01000015.1"/>
</dbReference>
<dbReference type="EC" id="3.1.3.-" evidence="1"/>
<dbReference type="SFLD" id="SFLDS00003">
    <property type="entry name" value="Haloacid_Dehalogenase"/>
    <property type="match status" value="1"/>
</dbReference>
<dbReference type="OrthoDB" id="9797743at2"/>
<sequence length="216" mass="24114">MHCKQWIFDMDGTLTDSMVVVWEGAPEALLARFGRTPKADLHETLLTMGMEDGAQYLIREYALPLDRNGYLDMMREVIAQLYEKVELKPGVRDTLARLRAEGARMCVCSNTWSSQCRTVLTRLGIDEYFDFYIEARGAMSKSSPAPFMEALHRLGGTEPAGCAVCEDALYAAQTAHDAGFYLVGIQDTTSAADAPALRRICNQFLPDWTALDWAQV</sequence>
<dbReference type="EMBL" id="CYXN01000015">
    <property type="protein sequence ID" value="CUN08566.1"/>
    <property type="molecule type" value="Genomic_DNA"/>
</dbReference>
<keyword evidence="1" id="KW-0378">Hydrolase</keyword>
<dbReference type="SFLD" id="SFLDG01129">
    <property type="entry name" value="C1.5:_HAD__Beta-PGM__Phosphata"/>
    <property type="match status" value="1"/>
</dbReference>
<evidence type="ECO:0000313" key="1">
    <source>
        <dbReference type="EMBL" id="CUN08566.1"/>
    </source>
</evidence>
<dbReference type="AlphaFoldDB" id="A0A173U2M2"/>
<name>A0A173U2M2_9FIRM</name>
<organism evidence="1 2">
    <name type="scientific">Faecalibacterium prausnitzii</name>
    <dbReference type="NCBI Taxonomy" id="853"/>
    <lineage>
        <taxon>Bacteria</taxon>
        <taxon>Bacillati</taxon>
        <taxon>Bacillota</taxon>
        <taxon>Clostridia</taxon>
        <taxon>Eubacteriales</taxon>
        <taxon>Oscillospiraceae</taxon>
        <taxon>Faecalibacterium</taxon>
    </lineage>
</organism>
<dbReference type="InterPro" id="IPR036412">
    <property type="entry name" value="HAD-like_sf"/>
</dbReference>
<dbReference type="GO" id="GO:0016787">
    <property type="term" value="F:hydrolase activity"/>
    <property type="evidence" value="ECO:0007669"/>
    <property type="project" value="UniProtKB-KW"/>
</dbReference>
<dbReference type="InterPro" id="IPR023214">
    <property type="entry name" value="HAD_sf"/>
</dbReference>
<dbReference type="Gene3D" id="1.10.150.240">
    <property type="entry name" value="Putative phosphatase, domain 2"/>
    <property type="match status" value="1"/>
</dbReference>
<reference evidence="1 2" key="1">
    <citation type="submission" date="2015-09" db="EMBL/GenBank/DDBJ databases">
        <authorList>
            <consortium name="Pathogen Informatics"/>
        </authorList>
    </citation>
    <scope>NUCLEOTIDE SEQUENCE [LARGE SCALE GENOMIC DNA]</scope>
    <source>
        <strain evidence="1 2">2789STDY5834970</strain>
    </source>
</reference>